<name>A0A0H2QXR4_9AGAM</name>
<dbReference type="AlphaFoldDB" id="A0A0H2QXR4"/>
<dbReference type="EMBL" id="KQ087086">
    <property type="protein sequence ID" value="KLO03752.1"/>
    <property type="molecule type" value="Genomic_DNA"/>
</dbReference>
<protein>
    <submittedName>
        <fullName evidence="2">Uncharacterized protein</fullName>
    </submittedName>
</protein>
<accession>A0A0H2QXR4</accession>
<dbReference type="InParanoid" id="A0A0H2QXR4"/>
<dbReference type="Proteomes" id="UP000053477">
    <property type="component" value="Unassembled WGS sequence"/>
</dbReference>
<evidence type="ECO:0000256" key="1">
    <source>
        <dbReference type="SAM" id="Phobius"/>
    </source>
</evidence>
<feature type="transmembrane region" description="Helical" evidence="1">
    <location>
        <begin position="28"/>
        <end position="50"/>
    </location>
</feature>
<evidence type="ECO:0000313" key="3">
    <source>
        <dbReference type="Proteomes" id="UP000053477"/>
    </source>
</evidence>
<keyword evidence="1" id="KW-0472">Membrane</keyword>
<gene>
    <name evidence="2" type="ORF">SCHPADRAFT_767178</name>
</gene>
<evidence type="ECO:0000313" key="2">
    <source>
        <dbReference type="EMBL" id="KLO03752.1"/>
    </source>
</evidence>
<keyword evidence="1" id="KW-1133">Transmembrane helix</keyword>
<keyword evidence="3" id="KW-1185">Reference proteome</keyword>
<sequence length="58" mass="6621">MYPSSVVFRLSSDTVPLSRVSYVSVPPLLFILVMYLLPTLSNQLLIYFFFARSLDSLC</sequence>
<keyword evidence="1" id="KW-0812">Transmembrane</keyword>
<organism evidence="2 3">
    <name type="scientific">Schizopora paradoxa</name>
    <dbReference type="NCBI Taxonomy" id="27342"/>
    <lineage>
        <taxon>Eukaryota</taxon>
        <taxon>Fungi</taxon>
        <taxon>Dikarya</taxon>
        <taxon>Basidiomycota</taxon>
        <taxon>Agaricomycotina</taxon>
        <taxon>Agaricomycetes</taxon>
        <taxon>Hymenochaetales</taxon>
        <taxon>Schizoporaceae</taxon>
        <taxon>Schizopora</taxon>
    </lineage>
</organism>
<proteinExistence type="predicted"/>
<reference evidence="2 3" key="1">
    <citation type="submission" date="2015-04" db="EMBL/GenBank/DDBJ databases">
        <title>Complete genome sequence of Schizopora paradoxa KUC8140, a cosmopolitan wood degrader in East Asia.</title>
        <authorList>
            <consortium name="DOE Joint Genome Institute"/>
            <person name="Min B."/>
            <person name="Park H."/>
            <person name="Jang Y."/>
            <person name="Kim J.-J."/>
            <person name="Kim K.H."/>
            <person name="Pangilinan J."/>
            <person name="Lipzen A."/>
            <person name="Riley R."/>
            <person name="Grigoriev I.V."/>
            <person name="Spatafora J.W."/>
            <person name="Choi I.-G."/>
        </authorList>
    </citation>
    <scope>NUCLEOTIDE SEQUENCE [LARGE SCALE GENOMIC DNA]</scope>
    <source>
        <strain evidence="2 3">KUC8140</strain>
    </source>
</reference>